<dbReference type="Proteomes" id="UP000708805">
    <property type="component" value="Unassembled WGS sequence"/>
</dbReference>
<dbReference type="InterPro" id="IPR012910">
    <property type="entry name" value="Plug_dom"/>
</dbReference>
<organism evidence="19 20">
    <name type="scientific">Neisseria elongata subsp. nitroreducens</name>
    <dbReference type="NCBI Taxonomy" id="90367"/>
    <lineage>
        <taxon>Bacteria</taxon>
        <taxon>Pseudomonadati</taxon>
        <taxon>Pseudomonadota</taxon>
        <taxon>Betaproteobacteria</taxon>
        <taxon>Neisseriales</taxon>
        <taxon>Neisseriaceae</taxon>
        <taxon>Neisseria</taxon>
    </lineage>
</organism>
<dbReference type="AlphaFoldDB" id="A0A9X0ZRS9"/>
<keyword evidence="7" id="KW-0732">Signal</keyword>
<evidence type="ECO:0000256" key="8">
    <source>
        <dbReference type="ARBA" id="ARBA00023004"/>
    </source>
</evidence>
<evidence type="ECO:0000256" key="15">
    <source>
        <dbReference type="RuleBase" id="RU003357"/>
    </source>
</evidence>
<keyword evidence="4 14" id="KW-1134">Transmembrane beta strand</keyword>
<sequence length="833" mass="93682">MRPEIKPKYLIILSTALFCARADAEQAQIEAWGIGEVVVRGQRNTPKESGDNYTVKGSTSATKLDLKLKETPQSISTFTRQQMQDQNLQDLDSVLQEAPGITVLQDSITGMGEAQFYSRGFPVENYQIDGVIGNKELMGGSRFVGAQDTFLYDRIEIIRGSTGMATGVGDPSASVNFVRKRPRGKNTGQFNLKYGSWNDKRVEFDQNFVIHPTLRGRFIATWGDGNSFIDRVRRHSNTFYGTLDWSPTDKDQINIGIGRQYRGTFGAPRKGLMRYSRVYGTDGAEGSEWVDARNLPAGFNNSAVWAYNKTLHTNFFAEYKHQFNKHLKLQASYTSTRTQNKSLYGDMGTTGYAPAYNAASYEWGREGHDDHTRAFDIMLDGRFKLFNQDQQVLAGFGGIRNVQREDYYPSSIPAEDFYVYNALPPSDGNLNHRYLNEAIPLDYWNNGDYPMLGNSIAFTAPIGPANIRYGARKEREDQYGPYFAIKFKPAERFTFILGGRRLHWKRKGGTKWENPGANKSGRREFDGNQSGKGINQSSFSGQRLGDVGKVDKFVPYGGLIVELAPDINAYASYTGIARTNNTLKTRNALKNGGGYLPPITGNSKEVGIKGGLWQDRLNFSLAYFSMTQKGYPSFMPTGLRCYKWEFNADSGENECKDGEYEYDASKGYTSRGWDINVAGRLTPKWKVQAGFVKLKIDRPFQNAASSFNDFGEDLNLEYDGTYTAPDKTFKFFTSYNLTPKFTVGAGMTRSSGIKPKDWAQTYVDGKKNRVEKPKPLWQPAYSLFNIMARYKIGKNAAVAANVGNLGNKRYYTNARSNFYGKPRHASVSLQMKW</sequence>
<dbReference type="InterPro" id="IPR000531">
    <property type="entry name" value="Beta-barrel_TonB"/>
</dbReference>
<evidence type="ECO:0000256" key="11">
    <source>
        <dbReference type="ARBA" id="ARBA00023136"/>
    </source>
</evidence>
<keyword evidence="10 15" id="KW-0798">TonB box</keyword>
<evidence type="ECO:0000256" key="10">
    <source>
        <dbReference type="ARBA" id="ARBA00023077"/>
    </source>
</evidence>
<dbReference type="EMBL" id="JAGJWT010000002">
    <property type="protein sequence ID" value="MBS9339895.1"/>
    <property type="molecule type" value="Genomic_DNA"/>
</dbReference>
<evidence type="ECO:0000256" key="1">
    <source>
        <dbReference type="ARBA" id="ARBA00004571"/>
    </source>
</evidence>
<evidence type="ECO:0000313" key="19">
    <source>
        <dbReference type="EMBL" id="MBS9339895.1"/>
    </source>
</evidence>
<evidence type="ECO:0000259" key="18">
    <source>
        <dbReference type="Pfam" id="PF07715"/>
    </source>
</evidence>
<evidence type="ECO:0000256" key="9">
    <source>
        <dbReference type="ARBA" id="ARBA00023065"/>
    </source>
</evidence>
<evidence type="ECO:0000256" key="2">
    <source>
        <dbReference type="ARBA" id="ARBA00009810"/>
    </source>
</evidence>
<evidence type="ECO:0000256" key="4">
    <source>
        <dbReference type="ARBA" id="ARBA00022452"/>
    </source>
</evidence>
<evidence type="ECO:0000259" key="17">
    <source>
        <dbReference type="Pfam" id="PF00593"/>
    </source>
</evidence>
<name>A0A9X0ZRS9_NEIEL</name>
<dbReference type="Pfam" id="PF07715">
    <property type="entry name" value="Plug"/>
    <property type="match status" value="1"/>
</dbReference>
<keyword evidence="8" id="KW-0408">Iron</keyword>
<comment type="similarity">
    <text evidence="2 14 15">Belongs to the TonB-dependent receptor family.</text>
</comment>
<dbReference type="CDD" id="cd01347">
    <property type="entry name" value="ligand_gated_channel"/>
    <property type="match status" value="1"/>
</dbReference>
<gene>
    <name evidence="19" type="ORF">J8641_03485</name>
</gene>
<dbReference type="RefSeq" id="WP_214037371.1">
    <property type="nucleotide sequence ID" value="NZ_JAGJWT010000002.1"/>
</dbReference>
<dbReference type="InterPro" id="IPR039426">
    <property type="entry name" value="TonB-dep_rcpt-like"/>
</dbReference>
<evidence type="ECO:0000256" key="3">
    <source>
        <dbReference type="ARBA" id="ARBA00022448"/>
    </source>
</evidence>
<evidence type="ECO:0000256" key="14">
    <source>
        <dbReference type="PROSITE-ProRule" id="PRU01360"/>
    </source>
</evidence>
<dbReference type="PROSITE" id="PS52016">
    <property type="entry name" value="TONB_DEPENDENT_REC_3"/>
    <property type="match status" value="1"/>
</dbReference>
<comment type="caution">
    <text evidence="19">The sequence shown here is derived from an EMBL/GenBank/DDBJ whole genome shotgun (WGS) entry which is preliminary data.</text>
</comment>
<protein>
    <submittedName>
        <fullName evidence="19">TonB-dependent receptor</fullName>
    </submittedName>
</protein>
<evidence type="ECO:0000256" key="12">
    <source>
        <dbReference type="ARBA" id="ARBA00023170"/>
    </source>
</evidence>
<dbReference type="SUPFAM" id="SSF56935">
    <property type="entry name" value="Porins"/>
    <property type="match status" value="1"/>
</dbReference>
<dbReference type="FunFam" id="2.170.130.10:FF:000010">
    <property type="entry name" value="Ferripyoverdine receptor"/>
    <property type="match status" value="1"/>
</dbReference>
<evidence type="ECO:0000313" key="20">
    <source>
        <dbReference type="Proteomes" id="UP000708805"/>
    </source>
</evidence>
<dbReference type="InterPro" id="IPR037066">
    <property type="entry name" value="Plug_dom_sf"/>
</dbReference>
<evidence type="ECO:0000256" key="6">
    <source>
        <dbReference type="ARBA" id="ARBA00022692"/>
    </source>
</evidence>
<dbReference type="GO" id="GO:0015344">
    <property type="term" value="F:siderophore uptake transmembrane transporter activity"/>
    <property type="evidence" value="ECO:0007669"/>
    <property type="project" value="TreeGrafter"/>
</dbReference>
<dbReference type="Gene3D" id="2.40.170.20">
    <property type="entry name" value="TonB-dependent receptor, beta-barrel domain"/>
    <property type="match status" value="1"/>
</dbReference>
<keyword evidence="9" id="KW-0406">Ion transport</keyword>
<keyword evidence="11 14" id="KW-0472">Membrane</keyword>
<proteinExistence type="inferred from homology"/>
<keyword evidence="12 19" id="KW-0675">Receptor</keyword>
<evidence type="ECO:0000256" key="13">
    <source>
        <dbReference type="ARBA" id="ARBA00023237"/>
    </source>
</evidence>
<feature type="compositionally biased region" description="Polar residues" evidence="16">
    <location>
        <begin position="527"/>
        <end position="540"/>
    </location>
</feature>
<evidence type="ECO:0000256" key="16">
    <source>
        <dbReference type="SAM" id="MobiDB-lite"/>
    </source>
</evidence>
<feature type="region of interest" description="Disordered" evidence="16">
    <location>
        <begin position="508"/>
        <end position="540"/>
    </location>
</feature>
<dbReference type="PANTHER" id="PTHR32552">
    <property type="entry name" value="FERRICHROME IRON RECEPTOR-RELATED"/>
    <property type="match status" value="1"/>
</dbReference>
<evidence type="ECO:0000256" key="7">
    <source>
        <dbReference type="ARBA" id="ARBA00022729"/>
    </source>
</evidence>
<keyword evidence="5" id="KW-0410">Iron transport</keyword>
<feature type="domain" description="TonB-dependent receptor-like beta-barrel" evidence="17">
    <location>
        <begin position="301"/>
        <end position="805"/>
    </location>
</feature>
<keyword evidence="6 14" id="KW-0812">Transmembrane</keyword>
<dbReference type="InterPro" id="IPR036942">
    <property type="entry name" value="Beta-barrel_TonB_sf"/>
</dbReference>
<feature type="domain" description="TonB-dependent receptor plug" evidence="18">
    <location>
        <begin position="68"/>
        <end position="171"/>
    </location>
</feature>
<keyword evidence="3 14" id="KW-0813">Transport</keyword>
<comment type="subcellular location">
    <subcellularLocation>
        <location evidence="1 14">Cell outer membrane</location>
        <topology evidence="1 14">Multi-pass membrane protein</topology>
    </subcellularLocation>
</comment>
<dbReference type="PANTHER" id="PTHR32552:SF74">
    <property type="entry name" value="HYDROXAMATE SIDEROPHORE RECEPTOR FHUE"/>
    <property type="match status" value="1"/>
</dbReference>
<evidence type="ECO:0000256" key="5">
    <source>
        <dbReference type="ARBA" id="ARBA00022496"/>
    </source>
</evidence>
<reference evidence="19" key="1">
    <citation type="submission" date="2021-04" db="EMBL/GenBank/DDBJ databases">
        <title>Genomic characterization of endocarditis-associated Neisseria elongata subsp. nitroreducens.</title>
        <authorList>
            <person name="Schorner M."/>
            <person name="Passarelli-Araujo H."/>
            <person name="Scheffer M."/>
            <person name="Barazzetti F."/>
            <person name="Martins J."/>
            <person name="Machado H."/>
            <person name="Palmeiro J."/>
            <person name="Bazzo M."/>
        </authorList>
    </citation>
    <scope>NUCLEOTIDE SEQUENCE</scope>
    <source>
        <strain evidence="19">Nel_M001</strain>
    </source>
</reference>
<dbReference type="GO" id="GO:0009279">
    <property type="term" value="C:cell outer membrane"/>
    <property type="evidence" value="ECO:0007669"/>
    <property type="project" value="UniProtKB-SubCell"/>
</dbReference>
<dbReference type="Gene3D" id="2.170.130.10">
    <property type="entry name" value="TonB-dependent receptor, plug domain"/>
    <property type="match status" value="1"/>
</dbReference>
<dbReference type="Pfam" id="PF00593">
    <property type="entry name" value="TonB_dep_Rec_b-barrel"/>
    <property type="match status" value="1"/>
</dbReference>
<keyword evidence="13 14" id="KW-0998">Cell outer membrane</keyword>
<accession>A0A9X0ZRS9</accession>